<reference evidence="4" key="1">
    <citation type="submission" date="2016-06" db="UniProtKB">
        <authorList>
            <consortium name="WormBaseParasite"/>
        </authorList>
    </citation>
    <scope>IDENTIFICATION</scope>
</reference>
<gene>
    <name evidence="2" type="ORF">OFLC_LOCUS9387</name>
</gene>
<dbReference type="EMBL" id="UZAJ01011450">
    <property type="protein sequence ID" value="VDO60195.1"/>
    <property type="molecule type" value="Genomic_DNA"/>
</dbReference>
<sequence length="113" mass="12954">MPHWVQLTKNGFSTEEFVKITDEVLSANRIIAQKHEMKLDGLVKRLSFSICRIFFSPIQETEETKQEQESSFSKLLNMPSTSTTLISDPEVSLYKKRKTTLKKDVDSAKDVSL</sequence>
<dbReference type="Proteomes" id="UP000267606">
    <property type="component" value="Unassembled WGS sequence"/>
</dbReference>
<organism evidence="4">
    <name type="scientific">Onchocerca flexuosa</name>
    <dbReference type="NCBI Taxonomy" id="387005"/>
    <lineage>
        <taxon>Eukaryota</taxon>
        <taxon>Metazoa</taxon>
        <taxon>Ecdysozoa</taxon>
        <taxon>Nematoda</taxon>
        <taxon>Chromadorea</taxon>
        <taxon>Rhabditida</taxon>
        <taxon>Spirurina</taxon>
        <taxon>Spiruromorpha</taxon>
        <taxon>Filarioidea</taxon>
        <taxon>Onchocercidae</taxon>
        <taxon>Onchocerca</taxon>
    </lineage>
</organism>
<evidence type="ECO:0000313" key="2">
    <source>
        <dbReference type="EMBL" id="VDO60195.1"/>
    </source>
</evidence>
<evidence type="ECO:0000256" key="1">
    <source>
        <dbReference type="SAM" id="MobiDB-lite"/>
    </source>
</evidence>
<accession>A0A183HPH3</accession>
<name>A0A183HPH3_9BILA</name>
<dbReference type="WBParaSite" id="OFLC_0000938401-mRNA-1">
    <property type="protein sequence ID" value="OFLC_0000938401-mRNA-1"/>
    <property type="gene ID" value="OFLC_0000938401"/>
</dbReference>
<protein>
    <submittedName>
        <fullName evidence="4">Ovule protein</fullName>
    </submittedName>
</protein>
<reference evidence="2 3" key="2">
    <citation type="submission" date="2018-11" db="EMBL/GenBank/DDBJ databases">
        <authorList>
            <consortium name="Pathogen Informatics"/>
        </authorList>
    </citation>
    <scope>NUCLEOTIDE SEQUENCE [LARGE SCALE GENOMIC DNA]</scope>
</reference>
<feature type="region of interest" description="Disordered" evidence="1">
    <location>
        <begin position="65"/>
        <end position="84"/>
    </location>
</feature>
<evidence type="ECO:0000313" key="3">
    <source>
        <dbReference type="Proteomes" id="UP000267606"/>
    </source>
</evidence>
<dbReference type="AlphaFoldDB" id="A0A183HPH3"/>
<keyword evidence="3" id="KW-1185">Reference proteome</keyword>
<proteinExistence type="predicted"/>
<evidence type="ECO:0000313" key="4">
    <source>
        <dbReference type="WBParaSite" id="OFLC_0000938401-mRNA-1"/>
    </source>
</evidence>
<dbReference type="STRING" id="387005.A0A183HPH3"/>